<comment type="caution">
    <text evidence="2">The sequence shown here is derived from an EMBL/GenBank/DDBJ whole genome shotgun (WGS) entry which is preliminary data.</text>
</comment>
<reference evidence="2" key="2">
    <citation type="submission" date="2023-06" db="EMBL/GenBank/DDBJ databases">
        <authorList>
            <consortium name="Lawrence Berkeley National Laboratory"/>
            <person name="Haridas S."/>
            <person name="Hensen N."/>
            <person name="Bonometti L."/>
            <person name="Westerberg I."/>
            <person name="Brannstrom I.O."/>
            <person name="Guillou S."/>
            <person name="Cros-Aarteil S."/>
            <person name="Calhoun S."/>
            <person name="Kuo A."/>
            <person name="Mondo S."/>
            <person name="Pangilinan J."/>
            <person name="Riley R."/>
            <person name="Labutti K."/>
            <person name="Andreopoulos B."/>
            <person name="Lipzen A."/>
            <person name="Chen C."/>
            <person name="Yanf M."/>
            <person name="Daum C."/>
            <person name="Ng V."/>
            <person name="Clum A."/>
            <person name="Steindorff A."/>
            <person name="Ohm R."/>
            <person name="Martin F."/>
            <person name="Silar P."/>
            <person name="Natvig D."/>
            <person name="Lalanne C."/>
            <person name="Gautier V."/>
            <person name="Ament-Velasquez S.L."/>
            <person name="Kruys A."/>
            <person name="Hutchinson M.I."/>
            <person name="Powell A.J."/>
            <person name="Barry K."/>
            <person name="Miller A.N."/>
            <person name="Grigoriev I.V."/>
            <person name="Debuchy R."/>
            <person name="Gladieux P."/>
            <person name="Thoren M.H."/>
            <person name="Johannesson H."/>
        </authorList>
    </citation>
    <scope>NUCLEOTIDE SEQUENCE</scope>
    <source>
        <strain evidence="2">SMH4131-1</strain>
    </source>
</reference>
<feature type="chain" id="PRO_5041917026" description="Secreted protein" evidence="1">
    <location>
        <begin position="16"/>
        <end position="167"/>
    </location>
</feature>
<dbReference type="Proteomes" id="UP001286456">
    <property type="component" value="Unassembled WGS sequence"/>
</dbReference>
<protein>
    <recommendedName>
        <fullName evidence="4">Secreted protein</fullName>
    </recommendedName>
</protein>
<dbReference type="AlphaFoldDB" id="A0AAE0MKT5"/>
<proteinExistence type="predicted"/>
<dbReference type="EMBL" id="JAUEPO010000001">
    <property type="protein sequence ID" value="KAK3336152.1"/>
    <property type="molecule type" value="Genomic_DNA"/>
</dbReference>
<sequence length="167" mass="18736">MVVVVVVVVVAVVGGDDFDRMSFALSRYRGFLVLCGSSIPQSHTHGTAGCNHPPPHWLPFFFLPHVLILLPCLSALPHRSSFLFLFFFGFWFFPSSNHRKWVVGDQIHFCADIYVSLRWSDLIPPPCSVAGAHAAVQRRLRCERGGRLDRIMMGLDPGFTQTPGRRS</sequence>
<keyword evidence="1" id="KW-0732">Signal</keyword>
<evidence type="ECO:0000313" key="3">
    <source>
        <dbReference type="Proteomes" id="UP001286456"/>
    </source>
</evidence>
<reference evidence="2" key="1">
    <citation type="journal article" date="2023" name="Mol. Phylogenet. Evol.">
        <title>Genome-scale phylogeny and comparative genomics of the fungal order Sordariales.</title>
        <authorList>
            <person name="Hensen N."/>
            <person name="Bonometti L."/>
            <person name="Westerberg I."/>
            <person name="Brannstrom I.O."/>
            <person name="Guillou S."/>
            <person name="Cros-Aarteil S."/>
            <person name="Calhoun S."/>
            <person name="Haridas S."/>
            <person name="Kuo A."/>
            <person name="Mondo S."/>
            <person name="Pangilinan J."/>
            <person name="Riley R."/>
            <person name="LaButti K."/>
            <person name="Andreopoulos B."/>
            <person name="Lipzen A."/>
            <person name="Chen C."/>
            <person name="Yan M."/>
            <person name="Daum C."/>
            <person name="Ng V."/>
            <person name="Clum A."/>
            <person name="Steindorff A."/>
            <person name="Ohm R.A."/>
            <person name="Martin F."/>
            <person name="Silar P."/>
            <person name="Natvig D.O."/>
            <person name="Lalanne C."/>
            <person name="Gautier V."/>
            <person name="Ament-Velasquez S.L."/>
            <person name="Kruys A."/>
            <person name="Hutchinson M.I."/>
            <person name="Powell A.J."/>
            <person name="Barry K."/>
            <person name="Miller A.N."/>
            <person name="Grigoriev I.V."/>
            <person name="Debuchy R."/>
            <person name="Gladieux P."/>
            <person name="Hiltunen Thoren M."/>
            <person name="Johannesson H."/>
        </authorList>
    </citation>
    <scope>NUCLEOTIDE SEQUENCE</scope>
    <source>
        <strain evidence="2">SMH4131-1</strain>
    </source>
</reference>
<organism evidence="2 3">
    <name type="scientific">Cercophora scortea</name>
    <dbReference type="NCBI Taxonomy" id="314031"/>
    <lineage>
        <taxon>Eukaryota</taxon>
        <taxon>Fungi</taxon>
        <taxon>Dikarya</taxon>
        <taxon>Ascomycota</taxon>
        <taxon>Pezizomycotina</taxon>
        <taxon>Sordariomycetes</taxon>
        <taxon>Sordariomycetidae</taxon>
        <taxon>Sordariales</taxon>
        <taxon>Lasiosphaeriaceae</taxon>
        <taxon>Cercophora</taxon>
    </lineage>
</organism>
<evidence type="ECO:0008006" key="4">
    <source>
        <dbReference type="Google" id="ProtNLM"/>
    </source>
</evidence>
<accession>A0AAE0MKT5</accession>
<gene>
    <name evidence="2" type="ORF">B0T19DRAFT_29899</name>
</gene>
<feature type="signal peptide" evidence="1">
    <location>
        <begin position="1"/>
        <end position="15"/>
    </location>
</feature>
<name>A0AAE0MKT5_9PEZI</name>
<evidence type="ECO:0000256" key="1">
    <source>
        <dbReference type="SAM" id="SignalP"/>
    </source>
</evidence>
<evidence type="ECO:0000313" key="2">
    <source>
        <dbReference type="EMBL" id="KAK3336152.1"/>
    </source>
</evidence>
<keyword evidence="3" id="KW-1185">Reference proteome</keyword>